<dbReference type="SUPFAM" id="SSF51735">
    <property type="entry name" value="NAD(P)-binding Rossmann-fold domains"/>
    <property type="match status" value="1"/>
</dbReference>
<protein>
    <submittedName>
        <fullName evidence="1">SDR family oxidoreductase</fullName>
    </submittedName>
</protein>
<name>A0ABW1KQ03_9ACTN</name>
<proteinExistence type="predicted"/>
<gene>
    <name evidence="1" type="ORF">ACFP2T_43085</name>
</gene>
<dbReference type="EMBL" id="JBHSPR010000075">
    <property type="protein sequence ID" value="MFC6022924.1"/>
    <property type="molecule type" value="Genomic_DNA"/>
</dbReference>
<dbReference type="Pfam" id="PF13561">
    <property type="entry name" value="adh_short_C2"/>
    <property type="match status" value="1"/>
</dbReference>
<evidence type="ECO:0000313" key="1">
    <source>
        <dbReference type="EMBL" id="MFC6022924.1"/>
    </source>
</evidence>
<keyword evidence="2" id="KW-1185">Reference proteome</keyword>
<dbReference type="InterPro" id="IPR036291">
    <property type="entry name" value="NAD(P)-bd_dom_sf"/>
</dbReference>
<reference evidence="2" key="1">
    <citation type="journal article" date="2019" name="Int. J. Syst. Evol. Microbiol.">
        <title>The Global Catalogue of Microorganisms (GCM) 10K type strain sequencing project: providing services to taxonomists for standard genome sequencing and annotation.</title>
        <authorList>
            <consortium name="The Broad Institute Genomics Platform"/>
            <consortium name="The Broad Institute Genome Sequencing Center for Infectious Disease"/>
            <person name="Wu L."/>
            <person name="Ma J."/>
        </authorList>
    </citation>
    <scope>NUCLEOTIDE SEQUENCE [LARGE SCALE GENOMIC DNA]</scope>
    <source>
        <strain evidence="2">ZS-35-S2</strain>
    </source>
</reference>
<dbReference type="Gene3D" id="3.40.50.720">
    <property type="entry name" value="NAD(P)-binding Rossmann-like Domain"/>
    <property type="match status" value="1"/>
</dbReference>
<evidence type="ECO:0000313" key="2">
    <source>
        <dbReference type="Proteomes" id="UP001596203"/>
    </source>
</evidence>
<dbReference type="Proteomes" id="UP001596203">
    <property type="component" value="Unassembled WGS sequence"/>
</dbReference>
<sequence length="42" mass="4537">MRLPPRGHGQPQEIAAAVTFLLSEDASYLMDVHLAVDGGFLI</sequence>
<comment type="caution">
    <text evidence="1">The sequence shown here is derived from an EMBL/GenBank/DDBJ whole genome shotgun (WGS) entry which is preliminary data.</text>
</comment>
<dbReference type="RefSeq" id="WP_377432824.1">
    <property type="nucleotide sequence ID" value="NZ_JBHSPR010000075.1"/>
</dbReference>
<organism evidence="1 2">
    <name type="scientific">Plantactinospora solaniradicis</name>
    <dbReference type="NCBI Taxonomy" id="1723736"/>
    <lineage>
        <taxon>Bacteria</taxon>
        <taxon>Bacillati</taxon>
        <taxon>Actinomycetota</taxon>
        <taxon>Actinomycetes</taxon>
        <taxon>Micromonosporales</taxon>
        <taxon>Micromonosporaceae</taxon>
        <taxon>Plantactinospora</taxon>
    </lineage>
</organism>
<accession>A0ABW1KQ03</accession>
<dbReference type="InterPro" id="IPR002347">
    <property type="entry name" value="SDR_fam"/>
</dbReference>